<keyword evidence="2" id="KW-1185">Reference proteome</keyword>
<name>M5R8I3_9BACT</name>
<evidence type="ECO:0000313" key="1">
    <source>
        <dbReference type="EMBL" id="EMI15700.1"/>
    </source>
</evidence>
<protein>
    <recommendedName>
        <fullName evidence="3">Apea-like HEPN domain-containing protein</fullName>
    </recommendedName>
</protein>
<dbReference type="EMBL" id="ANOG01001051">
    <property type="protein sequence ID" value="EMI15700.1"/>
    <property type="molecule type" value="Genomic_DNA"/>
</dbReference>
<comment type="caution">
    <text evidence="1">The sequence shown here is derived from an EMBL/GenBank/DDBJ whole genome shotgun (WGS) entry which is preliminary data.</text>
</comment>
<proteinExistence type="predicted"/>
<dbReference type="Proteomes" id="UP000011991">
    <property type="component" value="Unassembled WGS sequence"/>
</dbReference>
<sequence>MPGCHTEFQTFQRNADDPIVLQLDGAGEAEFNLVRDRARNAYDSALGITSSKPGLDVEPINSSAAIGAPDPQDISGDWMVIVPVFQLKISDDQPINGCWTVGDVDFLSLRELGARFPNRPAPVVWDRIVANDSAFAVVTKHGTPRDLRKTVFREFRKAAEILASTAAFHGRRHHACGFTLKGYPSYSARNDRFVQLDGTAYCGNWNQHGYLHPFELDNAWHEAISQCGIIELFARLTDRSLDNDWRRQIGSASAMLGRSIMSLDRVDAFLLDVIGLETLLTRPRERNGGKLFQRIKGLSGWHLAGQWPNYEADIRAIHETRCAIVHDSDYDDLTIEMLLLADMYLANGLLNVVTNPTMFPTKDDLVQVSDGYAANENWPTDGSLSFRWFGNPNFSQKDLDLPLW</sequence>
<gene>
    <name evidence="1" type="ORF">RMSM_07380</name>
</gene>
<evidence type="ECO:0000313" key="2">
    <source>
        <dbReference type="Proteomes" id="UP000011991"/>
    </source>
</evidence>
<dbReference type="PATRIC" id="fig|1265738.3.peg.7363"/>
<reference evidence="1 2" key="1">
    <citation type="journal article" date="2013" name="Mar. Genomics">
        <title>Expression of sulfatases in Rhodopirellula baltica and the diversity of sulfatases in the genus Rhodopirellula.</title>
        <authorList>
            <person name="Wegner C.E."/>
            <person name="Richter-Heitmann T."/>
            <person name="Klindworth A."/>
            <person name="Klockow C."/>
            <person name="Richter M."/>
            <person name="Achstetter T."/>
            <person name="Glockner F.O."/>
            <person name="Harder J."/>
        </authorList>
    </citation>
    <scope>NUCLEOTIDE SEQUENCE [LARGE SCALE GENOMIC DNA]</scope>
    <source>
        <strain evidence="1 2">SM1</strain>
    </source>
</reference>
<accession>M5R8I3</accession>
<dbReference type="AlphaFoldDB" id="M5R8I3"/>
<evidence type="ECO:0008006" key="3">
    <source>
        <dbReference type="Google" id="ProtNLM"/>
    </source>
</evidence>
<organism evidence="1 2">
    <name type="scientific">Rhodopirellula maiorica SM1</name>
    <dbReference type="NCBI Taxonomy" id="1265738"/>
    <lineage>
        <taxon>Bacteria</taxon>
        <taxon>Pseudomonadati</taxon>
        <taxon>Planctomycetota</taxon>
        <taxon>Planctomycetia</taxon>
        <taxon>Pirellulales</taxon>
        <taxon>Pirellulaceae</taxon>
        <taxon>Novipirellula</taxon>
    </lineage>
</organism>